<evidence type="ECO:0000256" key="1">
    <source>
        <dbReference type="ARBA" id="ARBA00022692"/>
    </source>
</evidence>
<feature type="transmembrane region" description="Helical" evidence="4">
    <location>
        <begin position="256"/>
        <end position="275"/>
    </location>
</feature>
<evidence type="ECO:0000256" key="4">
    <source>
        <dbReference type="SAM" id="Phobius"/>
    </source>
</evidence>
<gene>
    <name evidence="6" type="ORF">SAMN06297468_0903</name>
</gene>
<dbReference type="SUPFAM" id="SSF103473">
    <property type="entry name" value="MFS general substrate transporter"/>
    <property type="match status" value="1"/>
</dbReference>
<feature type="transmembrane region" description="Helical" evidence="4">
    <location>
        <begin position="130"/>
        <end position="153"/>
    </location>
</feature>
<dbReference type="InterPro" id="IPR020846">
    <property type="entry name" value="MFS_dom"/>
</dbReference>
<dbReference type="EMBL" id="FXWG01000001">
    <property type="protein sequence ID" value="SMQ63781.1"/>
    <property type="molecule type" value="Genomic_DNA"/>
</dbReference>
<evidence type="ECO:0000313" key="7">
    <source>
        <dbReference type="Proteomes" id="UP000194420"/>
    </source>
</evidence>
<dbReference type="Gene3D" id="1.20.1250.20">
    <property type="entry name" value="MFS general substrate transporter like domains"/>
    <property type="match status" value="2"/>
</dbReference>
<dbReference type="AlphaFoldDB" id="A0A1Y6ERF8"/>
<keyword evidence="3 4" id="KW-0472">Membrane</keyword>
<dbReference type="GO" id="GO:0022857">
    <property type="term" value="F:transmembrane transporter activity"/>
    <property type="evidence" value="ECO:0007669"/>
    <property type="project" value="InterPro"/>
</dbReference>
<accession>A0A1Y6ERF8</accession>
<name>A0A1Y6ERF8_9SPHN</name>
<dbReference type="PANTHER" id="PTHR23526">
    <property type="entry name" value="INTEGRAL MEMBRANE TRANSPORT PROTEIN-RELATED"/>
    <property type="match status" value="1"/>
</dbReference>
<feature type="transmembrane region" description="Helical" evidence="4">
    <location>
        <begin position="342"/>
        <end position="365"/>
    </location>
</feature>
<keyword evidence="1 4" id="KW-0812">Transmembrane</keyword>
<sequence>MSDALAPSGEDMETLPDGNVWERHRAFMEANLRRNYSVNLTHGVFGMTGFRLIYAPTIIPAYLYLLTGSAAAVGLGTALLQLGGTISPILSGAQVESRKRILPYAITVGSMMRVMILILAIAAWTLEGTALLAVTLGSFLLLGFFSGAQRVAFQMLMAKVIPIARRGRLQGIRNMVGGLIAAGLAWVAGHYFIEQQWLGNGYATTFLLAFALTSVGLVVLQFGLREPDAPSLRPALPLRDRFRQFGELLTHRDFRAFLWAHGFAAIARVGLPFWTLYVGERQGLDGALIGSLSLAFLAADTLSNLAWGSLGDRFGFRSVYLGALVCSLAGMGLLVFGEGWLLYAAFAALGFGFSGWMMAAVTLVLEFGEHEDIPMRLALTTTVEGGVSSVGPVVAGLAIAALGYAPLLVAAFGALFASLVLMIWRVREPRQIGSSGSAP</sequence>
<reference evidence="7" key="1">
    <citation type="submission" date="2017-04" db="EMBL/GenBank/DDBJ databases">
        <authorList>
            <person name="Varghese N."/>
            <person name="Submissions S."/>
        </authorList>
    </citation>
    <scope>NUCLEOTIDE SEQUENCE [LARGE SCALE GENOMIC DNA]</scope>
</reference>
<feature type="transmembrane region" description="Helical" evidence="4">
    <location>
        <begin position="205"/>
        <end position="224"/>
    </location>
</feature>
<dbReference type="InterPro" id="IPR052528">
    <property type="entry name" value="Sugar_transport-like"/>
</dbReference>
<evidence type="ECO:0000313" key="6">
    <source>
        <dbReference type="EMBL" id="SMQ63781.1"/>
    </source>
</evidence>
<dbReference type="RefSeq" id="WP_234989934.1">
    <property type="nucleotide sequence ID" value="NZ_FXWG01000001.1"/>
</dbReference>
<dbReference type="InterPro" id="IPR011701">
    <property type="entry name" value="MFS"/>
</dbReference>
<keyword evidence="7" id="KW-1185">Reference proteome</keyword>
<proteinExistence type="predicted"/>
<feature type="domain" description="Major facilitator superfamily (MFS) profile" evidence="5">
    <location>
        <begin position="35"/>
        <end position="429"/>
    </location>
</feature>
<feature type="transmembrane region" description="Helical" evidence="4">
    <location>
        <begin position="174"/>
        <end position="193"/>
    </location>
</feature>
<feature type="transmembrane region" description="Helical" evidence="4">
    <location>
        <begin position="319"/>
        <end position="336"/>
    </location>
</feature>
<evidence type="ECO:0000259" key="5">
    <source>
        <dbReference type="PROSITE" id="PS50850"/>
    </source>
</evidence>
<evidence type="ECO:0000256" key="2">
    <source>
        <dbReference type="ARBA" id="ARBA00022989"/>
    </source>
</evidence>
<evidence type="ECO:0000256" key="3">
    <source>
        <dbReference type="ARBA" id="ARBA00023136"/>
    </source>
</evidence>
<organism evidence="6 7">
    <name type="scientific">Altererythrobacter xiamenensis</name>
    <dbReference type="NCBI Taxonomy" id="1316679"/>
    <lineage>
        <taxon>Bacteria</taxon>
        <taxon>Pseudomonadati</taxon>
        <taxon>Pseudomonadota</taxon>
        <taxon>Alphaproteobacteria</taxon>
        <taxon>Sphingomonadales</taxon>
        <taxon>Erythrobacteraceae</taxon>
        <taxon>Altererythrobacter</taxon>
    </lineage>
</organism>
<feature type="transmembrane region" description="Helical" evidence="4">
    <location>
        <begin position="36"/>
        <end position="55"/>
    </location>
</feature>
<dbReference type="PROSITE" id="PS50850">
    <property type="entry name" value="MFS"/>
    <property type="match status" value="1"/>
</dbReference>
<keyword evidence="2 4" id="KW-1133">Transmembrane helix</keyword>
<feature type="transmembrane region" description="Helical" evidence="4">
    <location>
        <begin position="101"/>
        <end position="124"/>
    </location>
</feature>
<dbReference type="Pfam" id="PF07690">
    <property type="entry name" value="MFS_1"/>
    <property type="match status" value="1"/>
</dbReference>
<dbReference type="Proteomes" id="UP000194420">
    <property type="component" value="Unassembled WGS sequence"/>
</dbReference>
<feature type="transmembrane region" description="Helical" evidence="4">
    <location>
        <begin position="405"/>
        <end position="424"/>
    </location>
</feature>
<protein>
    <submittedName>
        <fullName evidence="6">Predicted arabinose efflux permease, MFS family</fullName>
    </submittedName>
</protein>
<dbReference type="PANTHER" id="PTHR23526:SF1">
    <property type="entry name" value="MAJOR FACILITATOR SUPERFAMILY MFS_1"/>
    <property type="match status" value="1"/>
</dbReference>
<dbReference type="InterPro" id="IPR036259">
    <property type="entry name" value="MFS_trans_sf"/>
</dbReference>